<dbReference type="CDD" id="cd14066">
    <property type="entry name" value="STKc_IRAK"/>
    <property type="match status" value="1"/>
</dbReference>
<evidence type="ECO:0000256" key="15">
    <source>
        <dbReference type="SAM" id="SignalP"/>
    </source>
</evidence>
<dbReference type="SUPFAM" id="SSF56112">
    <property type="entry name" value="Protein kinase-like (PK-like)"/>
    <property type="match status" value="1"/>
</dbReference>
<proteinExistence type="predicted"/>
<dbReference type="InterPro" id="IPR011009">
    <property type="entry name" value="Kinase-like_dom_sf"/>
</dbReference>
<feature type="compositionally biased region" description="Pro residues" evidence="13">
    <location>
        <begin position="438"/>
        <end position="450"/>
    </location>
</feature>
<keyword evidence="3" id="KW-0808">Transferase</keyword>
<evidence type="ECO:0000256" key="7">
    <source>
        <dbReference type="ARBA" id="ARBA00022777"/>
    </source>
</evidence>
<dbReference type="Pfam" id="PF12819">
    <property type="entry name" value="Malectin_like"/>
    <property type="match status" value="1"/>
</dbReference>
<evidence type="ECO:0000256" key="11">
    <source>
        <dbReference type="ARBA" id="ARBA00023180"/>
    </source>
</evidence>
<comment type="caution">
    <text evidence="17">The sequence shown here is derived from an EMBL/GenBank/DDBJ whole genome shotgun (WGS) entry which is preliminary data.</text>
</comment>
<feature type="domain" description="Protein kinase" evidence="16">
    <location>
        <begin position="543"/>
        <end position="818"/>
    </location>
</feature>
<dbReference type="PANTHER" id="PTHR34590:SF15">
    <property type="entry name" value="PROTEIN KINASE DOMAIN-CONTAINING PROTEIN"/>
    <property type="match status" value="1"/>
</dbReference>
<dbReference type="Proteomes" id="UP000619265">
    <property type="component" value="Unassembled WGS sequence"/>
</dbReference>
<dbReference type="Gene3D" id="3.30.200.20">
    <property type="entry name" value="Phosphorylase Kinase, domain 1"/>
    <property type="match status" value="1"/>
</dbReference>
<keyword evidence="10 14" id="KW-0472">Membrane</keyword>
<evidence type="ECO:0000256" key="12">
    <source>
        <dbReference type="PROSITE-ProRule" id="PRU10141"/>
    </source>
</evidence>
<accession>A0A833XY61</accession>
<organism evidence="17 18">
    <name type="scientific">Juglans regia</name>
    <name type="common">English walnut</name>
    <dbReference type="NCBI Taxonomy" id="51240"/>
    <lineage>
        <taxon>Eukaryota</taxon>
        <taxon>Viridiplantae</taxon>
        <taxon>Streptophyta</taxon>
        <taxon>Embryophyta</taxon>
        <taxon>Tracheophyta</taxon>
        <taxon>Spermatophyta</taxon>
        <taxon>Magnoliopsida</taxon>
        <taxon>eudicotyledons</taxon>
        <taxon>Gunneridae</taxon>
        <taxon>Pentapetalae</taxon>
        <taxon>rosids</taxon>
        <taxon>fabids</taxon>
        <taxon>Fagales</taxon>
        <taxon>Juglandaceae</taxon>
        <taxon>Juglans</taxon>
    </lineage>
</organism>
<keyword evidence="8 12" id="KW-0067">ATP-binding</keyword>
<reference evidence="17" key="2">
    <citation type="submission" date="2020-03" db="EMBL/GenBank/DDBJ databases">
        <title>Walnut 2.0.</title>
        <authorList>
            <person name="Marrano A."/>
            <person name="Britton M."/>
            <person name="Zimin A.V."/>
            <person name="Zaini P.A."/>
            <person name="Workman R."/>
            <person name="Puiu D."/>
            <person name="Bianco L."/>
            <person name="Allen B.J."/>
            <person name="Troggio M."/>
            <person name="Leslie C.A."/>
            <person name="Timp W."/>
            <person name="Dendekar A."/>
            <person name="Salzberg S.L."/>
            <person name="Neale D.B."/>
        </authorList>
    </citation>
    <scope>NUCLEOTIDE SEQUENCE</scope>
    <source>
        <tissue evidence="17">Leaves</tissue>
    </source>
</reference>
<keyword evidence="9 14" id="KW-1133">Transmembrane helix</keyword>
<evidence type="ECO:0000256" key="4">
    <source>
        <dbReference type="ARBA" id="ARBA00022692"/>
    </source>
</evidence>
<reference evidence="17" key="1">
    <citation type="submission" date="2015-10" db="EMBL/GenBank/DDBJ databases">
        <authorList>
            <person name="Martinez-Garcia P.J."/>
            <person name="Crepeau M.W."/>
            <person name="Puiu D."/>
            <person name="Gonzalez-Ibeas D."/>
            <person name="Whalen J."/>
            <person name="Stevens K."/>
            <person name="Paul R."/>
            <person name="Butterfield T."/>
            <person name="Britton M."/>
            <person name="Reagan R."/>
            <person name="Chakraborty S."/>
            <person name="Walawage S.L."/>
            <person name="Vasquez-Gross H.A."/>
            <person name="Cardeno C."/>
            <person name="Famula R."/>
            <person name="Pratt K."/>
            <person name="Kuruganti S."/>
            <person name="Aradhya M.K."/>
            <person name="Leslie C.A."/>
            <person name="Dandekar A.M."/>
            <person name="Salzberg S.L."/>
            <person name="Wegrzyn J.L."/>
            <person name="Langley C.H."/>
            <person name="Neale D.B."/>
        </authorList>
    </citation>
    <scope>NUCLEOTIDE SEQUENCE</scope>
    <source>
        <tissue evidence="17">Leaves</tissue>
    </source>
</reference>
<evidence type="ECO:0000259" key="16">
    <source>
        <dbReference type="PROSITE" id="PS50011"/>
    </source>
</evidence>
<keyword evidence="4 14" id="KW-0812">Transmembrane</keyword>
<dbReference type="InterPro" id="IPR024788">
    <property type="entry name" value="Malectin-like_Carb-bd_dom"/>
</dbReference>
<dbReference type="InterPro" id="IPR017441">
    <property type="entry name" value="Protein_kinase_ATP_BS"/>
</dbReference>
<feature type="non-terminal residue" evidence="17">
    <location>
        <position position="1"/>
    </location>
</feature>
<dbReference type="InterPro" id="IPR008271">
    <property type="entry name" value="Ser/Thr_kinase_AS"/>
</dbReference>
<feature type="region of interest" description="Disordered" evidence="13">
    <location>
        <begin position="872"/>
        <end position="894"/>
    </location>
</feature>
<dbReference type="InterPro" id="IPR001245">
    <property type="entry name" value="Ser-Thr/Tyr_kinase_cat_dom"/>
</dbReference>
<dbReference type="FunFam" id="2.60.120.430:FF:000003">
    <property type="entry name" value="FERONIA receptor-like kinase"/>
    <property type="match status" value="1"/>
</dbReference>
<dbReference type="PROSITE" id="PS00108">
    <property type="entry name" value="PROTEIN_KINASE_ST"/>
    <property type="match status" value="1"/>
</dbReference>
<feature type="binding site" evidence="12">
    <location>
        <position position="572"/>
    </location>
    <ligand>
        <name>ATP</name>
        <dbReference type="ChEBI" id="CHEBI:30616"/>
    </ligand>
</feature>
<feature type="transmembrane region" description="Helical" evidence="14">
    <location>
        <begin position="465"/>
        <end position="487"/>
    </location>
</feature>
<dbReference type="Pfam" id="PF07714">
    <property type="entry name" value="PK_Tyr_Ser-Thr"/>
    <property type="match status" value="1"/>
</dbReference>
<dbReference type="GO" id="GO:0004714">
    <property type="term" value="F:transmembrane receptor protein tyrosine kinase activity"/>
    <property type="evidence" value="ECO:0007669"/>
    <property type="project" value="InterPro"/>
</dbReference>
<dbReference type="Gene3D" id="2.60.120.430">
    <property type="entry name" value="Galactose-binding lectin"/>
    <property type="match status" value="2"/>
</dbReference>
<comment type="subcellular location">
    <subcellularLocation>
        <location evidence="1">Membrane</location>
        <topology evidence="1">Single-pass type I membrane protein</topology>
    </subcellularLocation>
</comment>
<evidence type="ECO:0000256" key="2">
    <source>
        <dbReference type="ARBA" id="ARBA00022527"/>
    </source>
</evidence>
<sequence length="910" mass="99917">PPLCLLTATMGTPLLPCFAPLCLVVILLHHMASTVAGNSPYPYTPVDQILLNCGFSGNSTASDSTRIWTGDVNSKFLTHESQSSLISTVKEAPNVPQVPFTDARLSLAPFTYVFPVTAGQKFVRLYFYPASYSNFDRSNALFSVKVGGFTLLSNFNASLNADAGGSGPTISREYCVYIEEDQRLNITFTPSPNVSNSYAFINGIEILSMPTNLYYTDPADVQGAQLIGQQNQYYRIENSTSLEMVYRLNVGGKTISSSDDTGMFRGWQDDSSYLKEYRTLFLPFNNTIKLKFTSIPPYTAPEDVYRTARTLGNDSTINLSYNLTWQFPVDSGFDYLIRLHFCEFQFEITSTSDRTFHIFIANQTADEAADVILWSGGNGVPVYKDYAVSMRAGTEKKVNLYVAIGAEPQSSKTSYQDAILNGVEIFKVSDNGNLAGPNPDPLPPNPPTIAPPAQAKSSKGNKTTIFAAAAGGVAGFILLSILGFLILRRGKRVKDSGSSDGTSWWGPFSFTTTKSTKTRKSCLPSALSRYFSLAEIKAATNNFDDTFIIGVGGFGNVYKGYIDGGDHPVAIKRLVPGSQQGVHEFETEIELLSQLRHLHLVSLIGYCNDGMEMILVYDYMARGTLRDHLYKSNNPPLSWKQRLQICIGAARGLSYLHTGAKQTIIHRDVKTTNILLDEEWVAKVSDFGLSRTGPTGVSKAHVSTVVKGSFGYLDPEYYRRQQLTEKSDVYSFGVVLCEVLSARPPILKTAEKKQVSLAEWARQSSRNGKFDQIVDPTLKGQIATECLNKFGEVAVSCLHDSGVERPSMNDVVWGLEFALQLQESIEKVGKPDHVIELEMNDAEKALLPQSKSDDSNNMFSSSGGQVSSIYSNSEVTMTSSGDQQSSTYKDSDRLVSSGAVFSEIMNPQGR</sequence>
<dbReference type="AlphaFoldDB" id="A0A833XY61"/>
<feature type="compositionally biased region" description="Polar residues" evidence="13">
    <location>
        <begin position="874"/>
        <end position="888"/>
    </location>
</feature>
<feature type="chain" id="PRO_5033003212" description="Protein kinase domain-containing protein" evidence="15">
    <location>
        <begin position="38"/>
        <end position="910"/>
    </location>
</feature>
<evidence type="ECO:0000256" key="13">
    <source>
        <dbReference type="SAM" id="MobiDB-lite"/>
    </source>
</evidence>
<evidence type="ECO:0000256" key="8">
    <source>
        <dbReference type="ARBA" id="ARBA00022840"/>
    </source>
</evidence>
<dbReference type="FunFam" id="3.30.200.20:FF:000645">
    <property type="entry name" value="Receptor-like protein kinase FERONIA"/>
    <property type="match status" value="1"/>
</dbReference>
<dbReference type="GO" id="GO:0010038">
    <property type="term" value="P:response to metal ion"/>
    <property type="evidence" value="ECO:0007669"/>
    <property type="project" value="UniProtKB-ARBA"/>
</dbReference>
<dbReference type="FunFam" id="1.10.510.10:FF:000252">
    <property type="entry name" value="Receptor-like protein kinase FERONIA"/>
    <property type="match status" value="1"/>
</dbReference>
<evidence type="ECO:0000256" key="3">
    <source>
        <dbReference type="ARBA" id="ARBA00022679"/>
    </source>
</evidence>
<evidence type="ECO:0000256" key="9">
    <source>
        <dbReference type="ARBA" id="ARBA00022989"/>
    </source>
</evidence>
<dbReference type="InterPro" id="IPR045272">
    <property type="entry name" value="ANXUR1/2-like"/>
</dbReference>
<evidence type="ECO:0000313" key="17">
    <source>
        <dbReference type="EMBL" id="KAF5480167.1"/>
    </source>
</evidence>
<dbReference type="Gene3D" id="1.10.510.10">
    <property type="entry name" value="Transferase(Phosphotransferase) domain 1"/>
    <property type="match status" value="1"/>
</dbReference>
<dbReference type="GO" id="GO:0005524">
    <property type="term" value="F:ATP binding"/>
    <property type="evidence" value="ECO:0007669"/>
    <property type="project" value="UniProtKB-UniRule"/>
</dbReference>
<dbReference type="PROSITE" id="PS00107">
    <property type="entry name" value="PROTEIN_KINASE_ATP"/>
    <property type="match status" value="1"/>
</dbReference>
<dbReference type="GO" id="GO:0004674">
    <property type="term" value="F:protein serine/threonine kinase activity"/>
    <property type="evidence" value="ECO:0007669"/>
    <property type="project" value="UniProtKB-KW"/>
</dbReference>
<evidence type="ECO:0000256" key="14">
    <source>
        <dbReference type="SAM" id="Phobius"/>
    </source>
</evidence>
<keyword evidence="7" id="KW-0418">Kinase</keyword>
<evidence type="ECO:0000313" key="18">
    <source>
        <dbReference type="Proteomes" id="UP000619265"/>
    </source>
</evidence>
<evidence type="ECO:0000256" key="10">
    <source>
        <dbReference type="ARBA" id="ARBA00023136"/>
    </source>
</evidence>
<dbReference type="PANTHER" id="PTHR34590">
    <property type="entry name" value="OS03G0124300 PROTEIN-RELATED"/>
    <property type="match status" value="1"/>
</dbReference>
<dbReference type="FunFam" id="2.60.120.430:FF:000007">
    <property type="entry name" value="FERONIA receptor-like kinase"/>
    <property type="match status" value="1"/>
</dbReference>
<dbReference type="PROSITE" id="PS50011">
    <property type="entry name" value="PROTEIN_KINASE_DOM"/>
    <property type="match status" value="1"/>
</dbReference>
<name>A0A833XY61_JUGRE</name>
<evidence type="ECO:0000256" key="5">
    <source>
        <dbReference type="ARBA" id="ARBA00022729"/>
    </source>
</evidence>
<protein>
    <recommendedName>
        <fullName evidence="16">Protein kinase domain-containing protein</fullName>
    </recommendedName>
</protein>
<dbReference type="GO" id="GO:0016020">
    <property type="term" value="C:membrane"/>
    <property type="evidence" value="ECO:0007669"/>
    <property type="project" value="UniProtKB-SubCell"/>
</dbReference>
<keyword evidence="2" id="KW-0723">Serine/threonine-protein kinase</keyword>
<keyword evidence="5 15" id="KW-0732">Signal</keyword>
<gene>
    <name evidence="17" type="ORF">F2P56_000933</name>
</gene>
<dbReference type="Gramene" id="Jr01_10040_p1">
    <property type="protein sequence ID" value="cds.Jr01_10040_p1"/>
    <property type="gene ID" value="Jr01_10040"/>
</dbReference>
<evidence type="ECO:0000256" key="6">
    <source>
        <dbReference type="ARBA" id="ARBA00022741"/>
    </source>
</evidence>
<keyword evidence="6 12" id="KW-0547">Nucleotide-binding</keyword>
<dbReference type="SMART" id="SM00220">
    <property type="entry name" value="S_TKc"/>
    <property type="match status" value="1"/>
</dbReference>
<feature type="region of interest" description="Disordered" evidence="13">
    <location>
        <begin position="434"/>
        <end position="456"/>
    </location>
</feature>
<dbReference type="InterPro" id="IPR000719">
    <property type="entry name" value="Prot_kinase_dom"/>
</dbReference>
<dbReference type="EMBL" id="LIHL02000001">
    <property type="protein sequence ID" value="KAF5480167.1"/>
    <property type="molecule type" value="Genomic_DNA"/>
</dbReference>
<keyword evidence="11" id="KW-0325">Glycoprotein</keyword>
<evidence type="ECO:0000256" key="1">
    <source>
        <dbReference type="ARBA" id="ARBA00004479"/>
    </source>
</evidence>
<feature type="signal peptide" evidence="15">
    <location>
        <begin position="1"/>
        <end position="37"/>
    </location>
</feature>